<dbReference type="EMBL" id="BGPR01000350">
    <property type="protein sequence ID" value="GBM14871.1"/>
    <property type="molecule type" value="Genomic_DNA"/>
</dbReference>
<evidence type="ECO:0000313" key="2">
    <source>
        <dbReference type="Proteomes" id="UP000499080"/>
    </source>
</evidence>
<dbReference type="Proteomes" id="UP000499080">
    <property type="component" value="Unassembled WGS sequence"/>
</dbReference>
<keyword evidence="2" id="KW-1185">Reference proteome</keyword>
<comment type="caution">
    <text evidence="1">The sequence shown here is derived from an EMBL/GenBank/DDBJ whole genome shotgun (WGS) entry which is preliminary data.</text>
</comment>
<sequence length="94" mass="10544">MSLSSQRPFFFGLKVLAHGHNAEITSLAAKLDARSSLMKYIPFISPTLDLLLKENGGKKEKEKPVHSKTTLEIRSKLIIDFPTEEKIELRPLPG</sequence>
<dbReference type="AlphaFoldDB" id="A0A4Y2DDX5"/>
<reference evidence="1 2" key="1">
    <citation type="journal article" date="2019" name="Sci. Rep.">
        <title>Orb-weaving spider Araneus ventricosus genome elucidates the spidroin gene catalogue.</title>
        <authorList>
            <person name="Kono N."/>
            <person name="Nakamura H."/>
            <person name="Ohtoshi R."/>
            <person name="Moran D.A.P."/>
            <person name="Shinohara A."/>
            <person name="Yoshida Y."/>
            <person name="Fujiwara M."/>
            <person name="Mori M."/>
            <person name="Tomita M."/>
            <person name="Arakawa K."/>
        </authorList>
    </citation>
    <scope>NUCLEOTIDE SEQUENCE [LARGE SCALE GENOMIC DNA]</scope>
</reference>
<protein>
    <submittedName>
        <fullName evidence="1">Uncharacterized protein</fullName>
    </submittedName>
</protein>
<name>A0A4Y2DDX5_ARAVE</name>
<gene>
    <name evidence="1" type="ORF">AVEN_28598_1</name>
</gene>
<organism evidence="1 2">
    <name type="scientific">Araneus ventricosus</name>
    <name type="common">Orbweaver spider</name>
    <name type="synonym">Epeira ventricosa</name>
    <dbReference type="NCBI Taxonomy" id="182803"/>
    <lineage>
        <taxon>Eukaryota</taxon>
        <taxon>Metazoa</taxon>
        <taxon>Ecdysozoa</taxon>
        <taxon>Arthropoda</taxon>
        <taxon>Chelicerata</taxon>
        <taxon>Arachnida</taxon>
        <taxon>Araneae</taxon>
        <taxon>Araneomorphae</taxon>
        <taxon>Entelegynae</taxon>
        <taxon>Araneoidea</taxon>
        <taxon>Araneidae</taxon>
        <taxon>Araneus</taxon>
    </lineage>
</organism>
<accession>A0A4Y2DDX5</accession>
<proteinExistence type="predicted"/>
<evidence type="ECO:0000313" key="1">
    <source>
        <dbReference type="EMBL" id="GBM14871.1"/>
    </source>
</evidence>